<comment type="function">
    <text evidence="7">Degrades oligopeptides.</text>
</comment>
<evidence type="ECO:0000256" key="5">
    <source>
        <dbReference type="ARBA" id="ARBA00022801"/>
    </source>
</evidence>
<dbReference type="SUPFAM" id="SSF69304">
    <property type="entry name" value="Tricorn protease N-terminal domain"/>
    <property type="match status" value="1"/>
</dbReference>
<dbReference type="InterPro" id="IPR028204">
    <property type="entry name" value="Tricorn_C1"/>
</dbReference>
<dbReference type="Gene3D" id="2.30.42.10">
    <property type="match status" value="1"/>
</dbReference>
<dbReference type="EC" id="3.4.21.-" evidence="7"/>
<organism evidence="12 13">
    <name type="scientific">Neolewinella lacunae</name>
    <dbReference type="NCBI Taxonomy" id="1517758"/>
    <lineage>
        <taxon>Bacteria</taxon>
        <taxon>Pseudomonadati</taxon>
        <taxon>Bacteroidota</taxon>
        <taxon>Saprospiria</taxon>
        <taxon>Saprospirales</taxon>
        <taxon>Lewinellaceae</taxon>
        <taxon>Neolewinella</taxon>
    </lineage>
</organism>
<dbReference type="Gene3D" id="2.120.10.60">
    <property type="entry name" value="Tricorn protease N-terminal domain"/>
    <property type="match status" value="1"/>
</dbReference>
<keyword evidence="4 7" id="KW-0645">Protease</keyword>
<accession>A0A923PPL6</accession>
<dbReference type="EMBL" id="JACSIT010000118">
    <property type="protein sequence ID" value="MBC6995088.1"/>
    <property type="molecule type" value="Genomic_DNA"/>
</dbReference>
<dbReference type="GO" id="GO:0006508">
    <property type="term" value="P:proteolysis"/>
    <property type="evidence" value="ECO:0007669"/>
    <property type="project" value="UniProtKB-UniRule"/>
</dbReference>
<dbReference type="GO" id="GO:0005737">
    <property type="term" value="C:cytoplasm"/>
    <property type="evidence" value="ECO:0007669"/>
    <property type="project" value="UniProtKB-SubCell"/>
</dbReference>
<dbReference type="GO" id="GO:0008236">
    <property type="term" value="F:serine-type peptidase activity"/>
    <property type="evidence" value="ECO:0007669"/>
    <property type="project" value="UniProtKB-UniRule"/>
</dbReference>
<name>A0A923PPL6_9BACT</name>
<feature type="active site" description="Charge relay system" evidence="8">
    <location>
        <position position="990"/>
    </location>
</feature>
<dbReference type="Gene3D" id="3.90.226.10">
    <property type="entry name" value="2-enoyl-CoA Hydratase, Chain A, domain 1"/>
    <property type="match status" value="1"/>
</dbReference>
<evidence type="ECO:0000313" key="13">
    <source>
        <dbReference type="Proteomes" id="UP000650081"/>
    </source>
</evidence>
<feature type="region of interest" description="Disordered" evidence="10">
    <location>
        <begin position="1027"/>
        <end position="1047"/>
    </location>
</feature>
<dbReference type="Gene3D" id="3.30.750.44">
    <property type="match status" value="1"/>
</dbReference>
<reference evidence="12" key="1">
    <citation type="submission" date="2020-08" db="EMBL/GenBank/DDBJ databases">
        <title>Lewinella bacteria from marine environments.</title>
        <authorList>
            <person name="Zhong Y."/>
        </authorList>
    </citation>
    <scope>NUCLEOTIDE SEQUENCE</scope>
    <source>
        <strain evidence="12">KCTC 42187</strain>
    </source>
</reference>
<dbReference type="InterPro" id="IPR015943">
    <property type="entry name" value="WD40/YVTN_repeat-like_dom_sf"/>
</dbReference>
<keyword evidence="9" id="KW-0175">Coiled coil</keyword>
<dbReference type="SMART" id="SM00245">
    <property type="entry name" value="TSPc"/>
    <property type="match status" value="1"/>
</dbReference>
<dbReference type="PANTHER" id="PTHR43253:SF1">
    <property type="entry name" value="TRICORN PROTEASE HOMOLOG 2-RELATED"/>
    <property type="match status" value="1"/>
</dbReference>
<feature type="coiled-coil region" evidence="9">
    <location>
        <begin position="510"/>
        <end position="537"/>
    </location>
</feature>
<dbReference type="InterPro" id="IPR029414">
    <property type="entry name" value="Tricorn_PDZ"/>
</dbReference>
<gene>
    <name evidence="12" type="ORF">H9S92_12990</name>
</gene>
<evidence type="ECO:0000256" key="10">
    <source>
        <dbReference type="SAM" id="MobiDB-lite"/>
    </source>
</evidence>
<dbReference type="AlphaFoldDB" id="A0A923PPL6"/>
<proteinExistence type="inferred from homology"/>
<feature type="active site" description="Nucleophile" evidence="8">
    <location>
        <position position="933"/>
    </location>
</feature>
<keyword evidence="3 7" id="KW-0963">Cytoplasm</keyword>
<dbReference type="Pfam" id="PF26549">
    <property type="entry name" value="Tricorn_N"/>
    <property type="match status" value="1"/>
</dbReference>
<evidence type="ECO:0000256" key="7">
    <source>
        <dbReference type="PIRNR" id="PIRNR036421"/>
    </source>
</evidence>
<dbReference type="Proteomes" id="UP000650081">
    <property type="component" value="Unassembled WGS sequence"/>
</dbReference>
<dbReference type="CDD" id="cd07562">
    <property type="entry name" value="Peptidase_S41_TRI"/>
    <property type="match status" value="1"/>
</dbReference>
<feature type="active site" description="Charge relay system" evidence="8">
    <location>
        <position position="709"/>
    </location>
</feature>
<dbReference type="Pfam" id="PF03572">
    <property type="entry name" value="Peptidase_S41"/>
    <property type="match status" value="1"/>
</dbReference>
<evidence type="ECO:0000256" key="6">
    <source>
        <dbReference type="ARBA" id="ARBA00022825"/>
    </source>
</evidence>
<keyword evidence="5 7" id="KW-0378">Hydrolase</keyword>
<comment type="subcellular location">
    <subcellularLocation>
        <location evidence="1 7">Cytoplasm</location>
    </subcellularLocation>
</comment>
<dbReference type="Pfam" id="PF14685">
    <property type="entry name" value="PDZ_Tricorn"/>
    <property type="match status" value="1"/>
</dbReference>
<dbReference type="InterPro" id="IPR005151">
    <property type="entry name" value="Tail-specific_protease"/>
</dbReference>
<feature type="domain" description="Tail specific protease" evidence="11">
    <location>
        <begin position="810"/>
        <end position="1001"/>
    </location>
</feature>
<evidence type="ECO:0000256" key="4">
    <source>
        <dbReference type="ARBA" id="ARBA00022670"/>
    </source>
</evidence>
<dbReference type="InterPro" id="IPR029045">
    <property type="entry name" value="ClpP/crotonase-like_dom_sf"/>
</dbReference>
<sequence>MSADHLAFTYAGDLWIANRDGSAPRRLTIDEGREGAPVFSPDGKTIAFTAQYDGNFDVYTVPAAGGIPQRLTWHPSDDVVRDFTPDGKNILFSSQREAFTNRFNHAFTIGLGGGAATPLDIPTINHAAYSADGKYLAYTPLGDRFSMWKNYRGGTISRIWVMNLADKSVVEIPKPTGGSNDTQPQWVNGKVYFRSDRNKEFNLFEYDPATKAVKQLTQFTDFPVISLSAGAGKIVFEQAGYLHELDPATGQHARINVDVQADILDVRPYWISGSENVRSAGASPSGKRLVFDFRGEVVTAPTENGDVMNLSNTPGVHETHPRWSPDGKTIAYFSDASGEYALHLYDNATKKARPVALNGTGFYAFPHWSPDSKRIAFVDNGRNLYVLDVASGKVSKVDQDTHYSPGDYRDLFGSWSADGNWLAYSKITETNFERAYVYNLSNGNTRAVSDPLANVTEPTFDPSGKYLYLAASTDAGPVLNWFQQSSNDMRATNGIYLVTLQKEVVNPLIHRNDLEEIKQEETKKDEAEAEKKEAVKAVRIDFDGLETRIVHLPIGQGDFSNLAAAKEGELLYLSRTDEGAKIHRYSLKDREDKELLSANWFEVTSNGEKLFVGTNNSWGVTDIGDPAAKDLKAQDAYGLKVKIDPVAEWKNIFYEMWRVNRDYFYDPGMHGVDWAAMKKKYEVFLPEVKTRPDLYRVMEWMGSELGVGHHRFGSRGTELNDPPTVGGGLLGADYETANGRYRIAKIYGGLNWNGDLRSPLTEPGVNVKTGEYLLAVDGEEVVATDNLYRFFEAKADRLVELKVGPNADGSGARTVMVTPISNEYGLRNRDWVEGNIKKVDEATNGQAAYVYVPNTGGGGFEYFKRYFFPQVNKKAIIVDERFNGGGQIADYYIQHLMRPYQNSWTYRYGKDQHAPLASIQGPKVLLVDETAGSGGDLFPYLWRKNELGPIIGKRTWGGLVGVLGYPEFIDGGSVTAPNVAFWDENGYRVENEGVAPDIEVEQNPADVMAGKDPQLERAIEEIMKALQANPVQTPKRPPFEKRGSAGY</sequence>
<dbReference type="Gene3D" id="2.130.10.10">
    <property type="entry name" value="YVTN repeat-like/Quinoprotein amine dehydrogenase"/>
    <property type="match status" value="1"/>
</dbReference>
<dbReference type="SUPFAM" id="SSF50156">
    <property type="entry name" value="PDZ domain-like"/>
    <property type="match status" value="1"/>
</dbReference>
<evidence type="ECO:0000256" key="8">
    <source>
        <dbReference type="PIRSR" id="PIRSR036421-1"/>
    </source>
</evidence>
<dbReference type="SUPFAM" id="SSF52096">
    <property type="entry name" value="ClpP/crotonase"/>
    <property type="match status" value="1"/>
</dbReference>
<comment type="similarity">
    <text evidence="2 7">Belongs to the peptidase S41B family.</text>
</comment>
<evidence type="ECO:0000313" key="12">
    <source>
        <dbReference type="EMBL" id="MBC6995088.1"/>
    </source>
</evidence>
<evidence type="ECO:0000256" key="3">
    <source>
        <dbReference type="ARBA" id="ARBA00022490"/>
    </source>
</evidence>
<comment type="caution">
    <text evidence="12">The sequence shown here is derived from an EMBL/GenBank/DDBJ whole genome shotgun (WGS) entry which is preliminary data.</text>
</comment>
<feature type="compositionally biased region" description="Basic and acidic residues" evidence="10">
    <location>
        <begin position="1037"/>
        <end position="1047"/>
    </location>
</feature>
<dbReference type="Pfam" id="PF14684">
    <property type="entry name" value="Tricorn_C1"/>
    <property type="match status" value="1"/>
</dbReference>
<dbReference type="InterPro" id="IPR036034">
    <property type="entry name" value="PDZ_sf"/>
</dbReference>
<keyword evidence="13" id="KW-1185">Reference proteome</keyword>
<protein>
    <recommendedName>
        <fullName evidence="7">Tricorn protease homolog</fullName>
        <ecNumber evidence="7">3.4.21.-</ecNumber>
    </recommendedName>
</protein>
<dbReference type="InterPro" id="IPR012393">
    <property type="entry name" value="Tricorn_protease"/>
</dbReference>
<dbReference type="Pfam" id="PF26550">
    <property type="entry name" value="Tricorn_2nd"/>
    <property type="match status" value="1"/>
</dbReference>
<dbReference type="SUPFAM" id="SSF82171">
    <property type="entry name" value="DPP6 N-terminal domain-like"/>
    <property type="match status" value="1"/>
</dbReference>
<evidence type="ECO:0000256" key="9">
    <source>
        <dbReference type="SAM" id="Coils"/>
    </source>
</evidence>
<evidence type="ECO:0000256" key="1">
    <source>
        <dbReference type="ARBA" id="ARBA00004496"/>
    </source>
</evidence>
<keyword evidence="6 7" id="KW-0720">Serine protease</keyword>
<dbReference type="PANTHER" id="PTHR43253">
    <property type="entry name" value="TRICORN PROTEASE HOMOLOG 2-RELATED"/>
    <property type="match status" value="1"/>
</dbReference>
<evidence type="ECO:0000256" key="2">
    <source>
        <dbReference type="ARBA" id="ARBA00008524"/>
    </source>
</evidence>
<dbReference type="PIRSF" id="PIRSF036421">
    <property type="entry name" value="Tricorn_protease"/>
    <property type="match status" value="1"/>
</dbReference>
<evidence type="ECO:0000259" key="11">
    <source>
        <dbReference type="SMART" id="SM00245"/>
    </source>
</evidence>